<dbReference type="RefSeq" id="WP_229640991.1">
    <property type="nucleotide sequence ID" value="NZ_JADWDC010000031.1"/>
</dbReference>
<keyword evidence="1" id="KW-1133">Transmembrane helix</keyword>
<gene>
    <name evidence="2" type="ORF">I4641_13140</name>
</gene>
<organism evidence="2 3">
    <name type="scientific">Waterburya agarophytonicola KI4</name>
    <dbReference type="NCBI Taxonomy" id="2874699"/>
    <lineage>
        <taxon>Bacteria</taxon>
        <taxon>Bacillati</taxon>
        <taxon>Cyanobacteriota</taxon>
        <taxon>Cyanophyceae</taxon>
        <taxon>Pleurocapsales</taxon>
        <taxon>Hyellaceae</taxon>
        <taxon>Waterburya</taxon>
        <taxon>Waterburya agarophytonicola</taxon>
    </lineage>
</organism>
<protein>
    <submittedName>
        <fullName evidence="2">Uncharacterized protein</fullName>
    </submittedName>
</protein>
<keyword evidence="3" id="KW-1185">Reference proteome</keyword>
<proteinExistence type="predicted"/>
<comment type="caution">
    <text evidence="2">The sequence shown here is derived from an EMBL/GenBank/DDBJ whole genome shotgun (WGS) entry which is preliminary data.</text>
</comment>
<evidence type="ECO:0000313" key="3">
    <source>
        <dbReference type="Proteomes" id="UP000729733"/>
    </source>
</evidence>
<feature type="transmembrane region" description="Helical" evidence="1">
    <location>
        <begin position="21"/>
        <end position="47"/>
    </location>
</feature>
<keyword evidence="1" id="KW-0472">Membrane</keyword>
<accession>A0A964BRJ5</accession>
<evidence type="ECO:0000313" key="2">
    <source>
        <dbReference type="EMBL" id="MCC0177924.1"/>
    </source>
</evidence>
<dbReference type="EMBL" id="JADWDC010000031">
    <property type="protein sequence ID" value="MCC0177924.1"/>
    <property type="molecule type" value="Genomic_DNA"/>
</dbReference>
<keyword evidence="1" id="KW-0812">Transmembrane</keyword>
<evidence type="ECO:0000256" key="1">
    <source>
        <dbReference type="SAM" id="Phobius"/>
    </source>
</evidence>
<dbReference type="Proteomes" id="UP000729733">
    <property type="component" value="Unassembled WGS sequence"/>
</dbReference>
<name>A0A964BRJ5_9CYAN</name>
<dbReference type="AlphaFoldDB" id="A0A964BRJ5"/>
<reference evidence="2" key="1">
    <citation type="journal article" date="2021" name="Antonie Van Leeuwenhoek">
        <title>Draft genome and description of Waterburya agarophytonicola gen. nov. sp. nov. (Pleurocapsales, Cyanobacteria): a seaweed symbiont.</title>
        <authorList>
            <person name="Bonthond G."/>
            <person name="Shalygin S."/>
            <person name="Bayer T."/>
            <person name="Weinberger F."/>
        </authorList>
    </citation>
    <scope>NUCLEOTIDE SEQUENCE</scope>
    <source>
        <strain evidence="2">KI4</strain>
    </source>
</reference>
<sequence length="195" mass="20946">MKKLFKLKSSANKPEQGFVTLEVLVALLTATGFVILSLQFLVGAMAIKVQAQEKQRANQLIQEDIERLNELGSTLVEGAAGAAPTCDATVYANSFAQALWAALPAGVQTKNVLENIDQDDGSFDTNGKQLALQRFHISGTANNSAAPHRTLKVGYQVWDWNGAYVNRVGAALTATDEPIAETYVEIIPDAALQCP</sequence>